<comment type="caution">
    <text evidence="1">The sequence shown here is derived from an EMBL/GenBank/DDBJ whole genome shotgun (WGS) entry which is preliminary data.</text>
</comment>
<name>A0ABU4VNQ0_9ACTN</name>
<gene>
    <name evidence="1" type="ORF">SK069_17960</name>
</gene>
<reference evidence="1 2" key="1">
    <citation type="submission" date="2023-11" db="EMBL/GenBank/DDBJ databases">
        <authorList>
            <person name="Xu M."/>
            <person name="Jiang T."/>
        </authorList>
    </citation>
    <scope>NUCLEOTIDE SEQUENCE [LARGE SCALE GENOMIC DNA]</scope>
    <source>
        <strain evidence="1 2">SD</strain>
    </source>
</reference>
<dbReference type="EMBL" id="JAXAVX010000015">
    <property type="protein sequence ID" value="MDX8153489.1"/>
    <property type="molecule type" value="Genomic_DNA"/>
</dbReference>
<accession>A0ABU4VNQ0</accession>
<protein>
    <submittedName>
        <fullName evidence="1">Uncharacterized protein</fullName>
    </submittedName>
</protein>
<organism evidence="1 2">
    <name type="scientific">Patulibacter brassicae</name>
    <dbReference type="NCBI Taxonomy" id="1705717"/>
    <lineage>
        <taxon>Bacteria</taxon>
        <taxon>Bacillati</taxon>
        <taxon>Actinomycetota</taxon>
        <taxon>Thermoleophilia</taxon>
        <taxon>Solirubrobacterales</taxon>
        <taxon>Patulibacteraceae</taxon>
        <taxon>Patulibacter</taxon>
    </lineage>
</organism>
<evidence type="ECO:0000313" key="2">
    <source>
        <dbReference type="Proteomes" id="UP001277761"/>
    </source>
</evidence>
<sequence length="207" mass="20368">MIVVLVDPAVAPTAAVEGAELRGVPLGAAARAGALADAVRDGAEAVWLLGPGVVPGAAALAALRAVGGVLAAGPLLDAAGVPIGAALPDWARSGPDRQIAAAAERRLPIAAAGPDHLLVPASTVASHGVPAPAAHGALAVRAWTARVLRDADESGWFAAGAALPAPSALEPPPAGDVRRAAPALRAAGAWGRLDVLEQLARPAARRR</sequence>
<dbReference type="RefSeq" id="WP_319955639.1">
    <property type="nucleotide sequence ID" value="NZ_JAXAVX010000015.1"/>
</dbReference>
<dbReference type="Proteomes" id="UP001277761">
    <property type="component" value="Unassembled WGS sequence"/>
</dbReference>
<proteinExistence type="predicted"/>
<keyword evidence="2" id="KW-1185">Reference proteome</keyword>
<evidence type="ECO:0000313" key="1">
    <source>
        <dbReference type="EMBL" id="MDX8153489.1"/>
    </source>
</evidence>